<evidence type="ECO:0000313" key="1">
    <source>
        <dbReference type="EMBL" id="KKL46847.1"/>
    </source>
</evidence>
<dbReference type="AlphaFoldDB" id="A0A0F9F712"/>
<protein>
    <submittedName>
        <fullName evidence="1">Uncharacterized protein</fullName>
    </submittedName>
</protein>
<dbReference type="EMBL" id="LAZR01033887">
    <property type="protein sequence ID" value="KKL46847.1"/>
    <property type="molecule type" value="Genomic_DNA"/>
</dbReference>
<gene>
    <name evidence="1" type="ORF">LCGC14_2341460</name>
</gene>
<reference evidence="1" key="1">
    <citation type="journal article" date="2015" name="Nature">
        <title>Complex archaea that bridge the gap between prokaryotes and eukaryotes.</title>
        <authorList>
            <person name="Spang A."/>
            <person name="Saw J.H."/>
            <person name="Jorgensen S.L."/>
            <person name="Zaremba-Niedzwiedzka K."/>
            <person name="Martijn J."/>
            <person name="Lind A.E."/>
            <person name="van Eijk R."/>
            <person name="Schleper C."/>
            <person name="Guy L."/>
            <person name="Ettema T.J."/>
        </authorList>
    </citation>
    <scope>NUCLEOTIDE SEQUENCE</scope>
</reference>
<comment type="caution">
    <text evidence="1">The sequence shown here is derived from an EMBL/GenBank/DDBJ whole genome shotgun (WGS) entry which is preliminary data.</text>
</comment>
<name>A0A0F9F712_9ZZZZ</name>
<proteinExistence type="predicted"/>
<sequence length="95" mass="10645">MTNPVSPTLESIARCQDRTLLVVEQLSEKVEARIDHTDEWRSKVDKVLHGDGNGFRGFNVRIDRLEQRASAQNRVIWALSGALGALVLEFLSSLL</sequence>
<organism evidence="1">
    <name type="scientific">marine sediment metagenome</name>
    <dbReference type="NCBI Taxonomy" id="412755"/>
    <lineage>
        <taxon>unclassified sequences</taxon>
        <taxon>metagenomes</taxon>
        <taxon>ecological metagenomes</taxon>
    </lineage>
</organism>
<accession>A0A0F9F712</accession>